<comment type="caution">
    <text evidence="1">The sequence shown here is derived from an EMBL/GenBank/DDBJ whole genome shotgun (WGS) entry which is preliminary data.</text>
</comment>
<keyword evidence="2" id="KW-1185">Reference proteome</keyword>
<protein>
    <submittedName>
        <fullName evidence="1">Uncharacterized protein</fullName>
    </submittedName>
</protein>
<dbReference type="Proteomes" id="UP000289340">
    <property type="component" value="Chromosome 20"/>
</dbReference>
<gene>
    <name evidence="1" type="ORF">D0Y65_053241</name>
</gene>
<dbReference type="AlphaFoldDB" id="A0A445F1B7"/>
<name>A0A445F1B7_GLYSO</name>
<reference evidence="1 2" key="1">
    <citation type="submission" date="2018-09" db="EMBL/GenBank/DDBJ databases">
        <title>A high-quality reference genome of wild soybean provides a powerful tool to mine soybean genomes.</title>
        <authorList>
            <person name="Xie M."/>
            <person name="Chung C.Y.L."/>
            <person name="Li M.-W."/>
            <person name="Wong F.-L."/>
            <person name="Chan T.-F."/>
            <person name="Lam H.-M."/>
        </authorList>
    </citation>
    <scope>NUCLEOTIDE SEQUENCE [LARGE SCALE GENOMIC DNA]</scope>
    <source>
        <strain evidence="2">cv. W05</strain>
        <tissue evidence="1">Hypocotyl of etiolated seedlings</tissue>
    </source>
</reference>
<organism evidence="1 2">
    <name type="scientific">Glycine soja</name>
    <name type="common">Wild soybean</name>
    <dbReference type="NCBI Taxonomy" id="3848"/>
    <lineage>
        <taxon>Eukaryota</taxon>
        <taxon>Viridiplantae</taxon>
        <taxon>Streptophyta</taxon>
        <taxon>Embryophyta</taxon>
        <taxon>Tracheophyta</taxon>
        <taxon>Spermatophyta</taxon>
        <taxon>Magnoliopsida</taxon>
        <taxon>eudicotyledons</taxon>
        <taxon>Gunneridae</taxon>
        <taxon>Pentapetalae</taxon>
        <taxon>rosids</taxon>
        <taxon>fabids</taxon>
        <taxon>Fabales</taxon>
        <taxon>Fabaceae</taxon>
        <taxon>Papilionoideae</taxon>
        <taxon>50 kb inversion clade</taxon>
        <taxon>NPAAA clade</taxon>
        <taxon>indigoferoid/millettioid clade</taxon>
        <taxon>Phaseoleae</taxon>
        <taxon>Glycine</taxon>
        <taxon>Glycine subgen. Soja</taxon>
    </lineage>
</organism>
<sequence>METKQHPRQQSPPIVACMHDEGLQPHAQSYEFMPQLHHHHQEDYGYNPQFFNARREDFMSNPMVILLMTSSRKSNLFLMNNLNHKNMNEYVDDWHEISNLPDMELVDIDDIECLPLLIMSYYDDCQFVLVN</sequence>
<evidence type="ECO:0000313" key="1">
    <source>
        <dbReference type="EMBL" id="RZB42583.1"/>
    </source>
</evidence>
<evidence type="ECO:0000313" key="2">
    <source>
        <dbReference type="Proteomes" id="UP000289340"/>
    </source>
</evidence>
<accession>A0A445F1B7</accession>
<dbReference type="EMBL" id="QZWG01000020">
    <property type="protein sequence ID" value="RZB42583.1"/>
    <property type="molecule type" value="Genomic_DNA"/>
</dbReference>
<proteinExistence type="predicted"/>